<name>A0A7W7CTW3_9ACTN</name>
<evidence type="ECO:0000313" key="1">
    <source>
        <dbReference type="EMBL" id="MBB4693275.1"/>
    </source>
</evidence>
<organism evidence="1 2">
    <name type="scientific">Paractinoplanes abujensis</name>
    <dbReference type="NCBI Taxonomy" id="882441"/>
    <lineage>
        <taxon>Bacteria</taxon>
        <taxon>Bacillati</taxon>
        <taxon>Actinomycetota</taxon>
        <taxon>Actinomycetes</taxon>
        <taxon>Micromonosporales</taxon>
        <taxon>Micromonosporaceae</taxon>
        <taxon>Paractinoplanes</taxon>
    </lineage>
</organism>
<proteinExistence type="predicted"/>
<keyword evidence="2" id="KW-1185">Reference proteome</keyword>
<evidence type="ECO:0000313" key="2">
    <source>
        <dbReference type="Proteomes" id="UP000542742"/>
    </source>
</evidence>
<dbReference type="AlphaFoldDB" id="A0A7W7CTW3"/>
<sequence>MLLSDRLVLERQPVPGRLLPPPRAREVVRGYAYRVTFCDHEQLAVLRDFVAALEVAEPEQPAAPPGDRPIVAGLLRNRGFGLYELPFLGLSRSTVNKMMRSDRNWPTLRHLKPVADFLDWPLAELAAVGEVPMAPIDDPVFSSVCRHVGAIYAAAALLTTEQLVRVGAEADRLSARIDHGVWQPFAMVTRDCVA</sequence>
<dbReference type="Proteomes" id="UP000542742">
    <property type="component" value="Unassembled WGS sequence"/>
</dbReference>
<comment type="caution">
    <text evidence="1">The sequence shown here is derived from an EMBL/GenBank/DDBJ whole genome shotgun (WGS) entry which is preliminary data.</text>
</comment>
<accession>A0A7W7CTW3</accession>
<dbReference type="RefSeq" id="WP_184951910.1">
    <property type="nucleotide sequence ID" value="NZ_BOMC01000080.1"/>
</dbReference>
<reference evidence="1 2" key="1">
    <citation type="submission" date="2020-08" db="EMBL/GenBank/DDBJ databases">
        <title>Sequencing the genomes of 1000 actinobacteria strains.</title>
        <authorList>
            <person name="Klenk H.-P."/>
        </authorList>
    </citation>
    <scope>NUCLEOTIDE SEQUENCE [LARGE SCALE GENOMIC DNA]</scope>
    <source>
        <strain evidence="1 2">DSM 45518</strain>
    </source>
</reference>
<gene>
    <name evidence="1" type="ORF">BKA14_003423</name>
</gene>
<dbReference type="EMBL" id="JACHMF010000001">
    <property type="protein sequence ID" value="MBB4693275.1"/>
    <property type="molecule type" value="Genomic_DNA"/>
</dbReference>
<protein>
    <submittedName>
        <fullName evidence="1">Uncharacterized protein</fullName>
    </submittedName>
</protein>